<reference evidence="1 2" key="1">
    <citation type="journal article" date="2021" name="Commun. Biol.">
        <title>The genome of Shorea leprosula (Dipterocarpaceae) highlights the ecological relevance of drought in aseasonal tropical rainforests.</title>
        <authorList>
            <person name="Ng K.K.S."/>
            <person name="Kobayashi M.J."/>
            <person name="Fawcett J.A."/>
            <person name="Hatakeyama M."/>
            <person name="Paape T."/>
            <person name="Ng C.H."/>
            <person name="Ang C.C."/>
            <person name="Tnah L.H."/>
            <person name="Lee C.T."/>
            <person name="Nishiyama T."/>
            <person name="Sese J."/>
            <person name="O'Brien M.J."/>
            <person name="Copetti D."/>
            <person name="Mohd Noor M.I."/>
            <person name="Ong R.C."/>
            <person name="Putra M."/>
            <person name="Sireger I.Z."/>
            <person name="Indrioko S."/>
            <person name="Kosugi Y."/>
            <person name="Izuno A."/>
            <person name="Isagi Y."/>
            <person name="Lee S.L."/>
            <person name="Shimizu K.K."/>
        </authorList>
    </citation>
    <scope>NUCLEOTIDE SEQUENCE [LARGE SCALE GENOMIC DNA]</scope>
    <source>
        <strain evidence="1">214</strain>
    </source>
</reference>
<name>A0AAV5I2K4_9ROSI</name>
<dbReference type="Proteomes" id="UP001054252">
    <property type="component" value="Unassembled WGS sequence"/>
</dbReference>
<protein>
    <submittedName>
        <fullName evidence="1">Uncharacterized protein</fullName>
    </submittedName>
</protein>
<proteinExistence type="predicted"/>
<sequence>MGMSNSTRIQGTLVRLSGSTVAGIHSMVDKHLGVVTVEYMAAGAILIGWHSKFPTSRDQHWTLFWTMADNKLGF</sequence>
<evidence type="ECO:0000313" key="1">
    <source>
        <dbReference type="EMBL" id="GKU92147.1"/>
    </source>
</evidence>
<keyword evidence="2" id="KW-1185">Reference proteome</keyword>
<accession>A0AAV5I2K4</accession>
<comment type="caution">
    <text evidence="1">The sequence shown here is derived from an EMBL/GenBank/DDBJ whole genome shotgun (WGS) entry which is preliminary data.</text>
</comment>
<evidence type="ECO:0000313" key="2">
    <source>
        <dbReference type="Proteomes" id="UP001054252"/>
    </source>
</evidence>
<dbReference type="AlphaFoldDB" id="A0AAV5I2K4"/>
<dbReference type="EMBL" id="BPVZ01000005">
    <property type="protein sequence ID" value="GKU92147.1"/>
    <property type="molecule type" value="Genomic_DNA"/>
</dbReference>
<organism evidence="1 2">
    <name type="scientific">Rubroshorea leprosula</name>
    <dbReference type="NCBI Taxonomy" id="152421"/>
    <lineage>
        <taxon>Eukaryota</taxon>
        <taxon>Viridiplantae</taxon>
        <taxon>Streptophyta</taxon>
        <taxon>Embryophyta</taxon>
        <taxon>Tracheophyta</taxon>
        <taxon>Spermatophyta</taxon>
        <taxon>Magnoliopsida</taxon>
        <taxon>eudicotyledons</taxon>
        <taxon>Gunneridae</taxon>
        <taxon>Pentapetalae</taxon>
        <taxon>rosids</taxon>
        <taxon>malvids</taxon>
        <taxon>Malvales</taxon>
        <taxon>Dipterocarpaceae</taxon>
        <taxon>Rubroshorea</taxon>
    </lineage>
</organism>
<gene>
    <name evidence="1" type="ORF">SLEP1_g5914</name>
</gene>